<dbReference type="GO" id="GO:0055085">
    <property type="term" value="P:transmembrane transport"/>
    <property type="evidence" value="ECO:0007669"/>
    <property type="project" value="InterPro"/>
</dbReference>
<evidence type="ECO:0000313" key="10">
    <source>
        <dbReference type="EMBL" id="RZU53421.1"/>
    </source>
</evidence>
<evidence type="ECO:0000259" key="9">
    <source>
        <dbReference type="PROSITE" id="PS50928"/>
    </source>
</evidence>
<gene>
    <name evidence="10" type="ORF">EV385_5347</name>
</gene>
<proteinExistence type="inferred from homology"/>
<organism evidence="10 11">
    <name type="scientific">Krasilnikovia cinnamomea</name>
    <dbReference type="NCBI Taxonomy" id="349313"/>
    <lineage>
        <taxon>Bacteria</taxon>
        <taxon>Bacillati</taxon>
        <taxon>Actinomycetota</taxon>
        <taxon>Actinomycetes</taxon>
        <taxon>Micromonosporales</taxon>
        <taxon>Micromonosporaceae</taxon>
        <taxon>Krasilnikovia</taxon>
    </lineage>
</organism>
<feature type="transmembrane region" description="Helical" evidence="7">
    <location>
        <begin position="157"/>
        <end position="177"/>
    </location>
</feature>
<evidence type="ECO:0000256" key="8">
    <source>
        <dbReference type="SAM" id="MobiDB-lite"/>
    </source>
</evidence>
<comment type="similarity">
    <text evidence="7">Belongs to the binding-protein-dependent transport system permease family.</text>
</comment>
<comment type="subcellular location">
    <subcellularLocation>
        <location evidence="1 7">Cell membrane</location>
        <topology evidence="1 7">Multi-pass membrane protein</topology>
    </subcellularLocation>
</comment>
<dbReference type="Gene3D" id="1.10.3720.10">
    <property type="entry name" value="MetI-like"/>
    <property type="match status" value="1"/>
</dbReference>
<dbReference type="SUPFAM" id="SSF161098">
    <property type="entry name" value="MetI-like"/>
    <property type="match status" value="1"/>
</dbReference>
<evidence type="ECO:0000256" key="5">
    <source>
        <dbReference type="ARBA" id="ARBA00022989"/>
    </source>
</evidence>
<comment type="caution">
    <text evidence="10">The sequence shown here is derived from an EMBL/GenBank/DDBJ whole genome shotgun (WGS) entry which is preliminary data.</text>
</comment>
<dbReference type="PROSITE" id="PS50928">
    <property type="entry name" value="ABC_TM1"/>
    <property type="match status" value="1"/>
</dbReference>
<evidence type="ECO:0000313" key="11">
    <source>
        <dbReference type="Proteomes" id="UP000292564"/>
    </source>
</evidence>
<dbReference type="InterPro" id="IPR035906">
    <property type="entry name" value="MetI-like_sf"/>
</dbReference>
<dbReference type="PANTHER" id="PTHR43744:SF12">
    <property type="entry name" value="ABC TRANSPORTER PERMEASE PROTEIN MG189-RELATED"/>
    <property type="match status" value="1"/>
</dbReference>
<dbReference type="PANTHER" id="PTHR43744">
    <property type="entry name" value="ABC TRANSPORTER PERMEASE PROTEIN MG189-RELATED-RELATED"/>
    <property type="match status" value="1"/>
</dbReference>
<dbReference type="InterPro" id="IPR000515">
    <property type="entry name" value="MetI-like"/>
</dbReference>
<keyword evidence="11" id="KW-1185">Reference proteome</keyword>
<evidence type="ECO:0000256" key="1">
    <source>
        <dbReference type="ARBA" id="ARBA00004651"/>
    </source>
</evidence>
<feature type="transmembrane region" description="Helical" evidence="7">
    <location>
        <begin position="211"/>
        <end position="228"/>
    </location>
</feature>
<dbReference type="AlphaFoldDB" id="A0A4Q7ZRI7"/>
<reference evidence="10 11" key="1">
    <citation type="submission" date="2019-02" db="EMBL/GenBank/DDBJ databases">
        <title>Sequencing the genomes of 1000 actinobacteria strains.</title>
        <authorList>
            <person name="Klenk H.-P."/>
        </authorList>
    </citation>
    <scope>NUCLEOTIDE SEQUENCE [LARGE SCALE GENOMIC DNA]</scope>
    <source>
        <strain evidence="10 11">DSM 45162</strain>
    </source>
</reference>
<keyword evidence="5 7" id="KW-1133">Transmembrane helix</keyword>
<feature type="region of interest" description="Disordered" evidence="8">
    <location>
        <begin position="1"/>
        <end position="23"/>
    </location>
</feature>
<dbReference type="CDD" id="cd06261">
    <property type="entry name" value="TM_PBP2"/>
    <property type="match status" value="1"/>
</dbReference>
<keyword evidence="2 7" id="KW-0813">Transport</keyword>
<feature type="transmembrane region" description="Helical" evidence="7">
    <location>
        <begin position="30"/>
        <end position="50"/>
    </location>
</feature>
<feature type="transmembrane region" description="Helical" evidence="7">
    <location>
        <begin position="260"/>
        <end position="282"/>
    </location>
</feature>
<evidence type="ECO:0000256" key="4">
    <source>
        <dbReference type="ARBA" id="ARBA00022692"/>
    </source>
</evidence>
<dbReference type="OrthoDB" id="4821463at2"/>
<dbReference type="EMBL" id="SHKY01000001">
    <property type="protein sequence ID" value="RZU53421.1"/>
    <property type="molecule type" value="Genomic_DNA"/>
</dbReference>
<keyword evidence="4 7" id="KW-0812">Transmembrane</keyword>
<protein>
    <submittedName>
        <fullName evidence="10">Cellobiose transport system permease protein</fullName>
    </submittedName>
</protein>
<sequence>MTGSTDVRNRTAVTSMRRGRPPADSPAGPLTYVLLVVTIALSALPLYWMFVVGSSGEEDVFRLPPVTTPGDELGENVRAVFAADNVFFIASLLNSLFVAIVVTLSVLLFCSLAGFAFAKLRFRGRGPLMLFLIVTMTVPNQLGVVALYIVMGKLGLNGTPAAVILPGLVTAFGVFYMRQFITDAVPDELIEAARVDGATTLRIFRSVVAPTLRPALGVLGLLTFTATWNDFQWPLITLGGSEYPTVQVALSNLASGQYVVFSRLLAGALLATLPLVIVFVIAGRQIVTGIMEGAVKN</sequence>
<evidence type="ECO:0000256" key="6">
    <source>
        <dbReference type="ARBA" id="ARBA00023136"/>
    </source>
</evidence>
<dbReference type="Proteomes" id="UP000292564">
    <property type="component" value="Unassembled WGS sequence"/>
</dbReference>
<feature type="transmembrane region" description="Helical" evidence="7">
    <location>
        <begin position="130"/>
        <end position="151"/>
    </location>
</feature>
<feature type="transmembrane region" description="Helical" evidence="7">
    <location>
        <begin position="96"/>
        <end position="118"/>
    </location>
</feature>
<evidence type="ECO:0000256" key="2">
    <source>
        <dbReference type="ARBA" id="ARBA00022448"/>
    </source>
</evidence>
<evidence type="ECO:0000256" key="7">
    <source>
        <dbReference type="RuleBase" id="RU363032"/>
    </source>
</evidence>
<feature type="domain" description="ABC transmembrane type-1" evidence="9">
    <location>
        <begin position="92"/>
        <end position="282"/>
    </location>
</feature>
<feature type="compositionally biased region" description="Polar residues" evidence="8">
    <location>
        <begin position="1"/>
        <end position="14"/>
    </location>
</feature>
<name>A0A4Q7ZRI7_9ACTN</name>
<dbReference type="Pfam" id="PF00528">
    <property type="entry name" value="BPD_transp_1"/>
    <property type="match status" value="1"/>
</dbReference>
<evidence type="ECO:0000256" key="3">
    <source>
        <dbReference type="ARBA" id="ARBA00022475"/>
    </source>
</evidence>
<dbReference type="GO" id="GO:0005886">
    <property type="term" value="C:plasma membrane"/>
    <property type="evidence" value="ECO:0007669"/>
    <property type="project" value="UniProtKB-SubCell"/>
</dbReference>
<keyword evidence="3" id="KW-1003">Cell membrane</keyword>
<keyword evidence="6 7" id="KW-0472">Membrane</keyword>
<accession>A0A4Q7ZRI7</accession>